<dbReference type="Pfam" id="PF20448">
    <property type="entry name" value="DUF6705"/>
    <property type="match status" value="1"/>
</dbReference>
<dbReference type="AlphaFoldDB" id="A0A1K2IWX8"/>
<dbReference type="STRING" id="1612149.SAMN05216324_11774"/>
<dbReference type="Proteomes" id="UP000182034">
    <property type="component" value="Unassembled WGS sequence"/>
</dbReference>
<sequence>MIVHNNLKLNKMRNRLFIFTFLLTIISCKGQVVGTLEQFEECSKRPNKDQEGCPDLENITYVKDTNNRLNQFVGTWKGNYNGKQYEIKLDKKINYKKYPDDERSFDRIIGRILVKDASGNVIYNSMNKPDNQTFFSGYNFQGRTYDMHFVGNYDCLESGDVFIETKVANPNEMTLFYNQDKDGWLDPAKCPNFATYGSLLPTEKMTLVKQ</sequence>
<dbReference type="InterPro" id="IPR046551">
    <property type="entry name" value="DUF6705"/>
</dbReference>
<feature type="domain" description="DUF6705" evidence="1">
    <location>
        <begin position="12"/>
        <end position="153"/>
    </location>
</feature>
<protein>
    <recommendedName>
        <fullName evidence="1">DUF6705 domain-containing protein</fullName>
    </recommendedName>
</protein>
<reference evidence="3" key="1">
    <citation type="submission" date="2016-10" db="EMBL/GenBank/DDBJ databases">
        <authorList>
            <person name="Varghese N."/>
            <person name="Submissions S."/>
        </authorList>
    </citation>
    <scope>NUCLEOTIDE SEQUENCE [LARGE SCALE GENOMIC DNA]</scope>
    <source>
        <strain evidence="3">SUR2</strain>
    </source>
</reference>
<evidence type="ECO:0000313" key="3">
    <source>
        <dbReference type="Proteomes" id="UP000182034"/>
    </source>
</evidence>
<evidence type="ECO:0000313" key="2">
    <source>
        <dbReference type="EMBL" id="SFZ96259.1"/>
    </source>
</evidence>
<proteinExistence type="predicted"/>
<evidence type="ECO:0000259" key="1">
    <source>
        <dbReference type="Pfam" id="PF20448"/>
    </source>
</evidence>
<gene>
    <name evidence="2" type="ORF">SAMN05216324_11774</name>
</gene>
<name>A0A1K2IWX8_9FLAO</name>
<dbReference type="EMBL" id="FPKW01000017">
    <property type="protein sequence ID" value="SFZ96259.1"/>
    <property type="molecule type" value="Genomic_DNA"/>
</dbReference>
<keyword evidence="3" id="KW-1185">Reference proteome</keyword>
<accession>A0A1K2IWX8</accession>
<organism evidence="2 3">
    <name type="scientific">Chryseobacterium limigenitum</name>
    <dbReference type="NCBI Taxonomy" id="1612149"/>
    <lineage>
        <taxon>Bacteria</taxon>
        <taxon>Pseudomonadati</taxon>
        <taxon>Bacteroidota</taxon>
        <taxon>Flavobacteriia</taxon>
        <taxon>Flavobacteriales</taxon>
        <taxon>Weeksellaceae</taxon>
        <taxon>Chryseobacterium group</taxon>
        <taxon>Chryseobacterium</taxon>
    </lineage>
</organism>